<keyword evidence="3" id="KW-1185">Reference proteome</keyword>
<dbReference type="Gene3D" id="1.25.40.10">
    <property type="entry name" value="Tetratricopeptide repeat domain"/>
    <property type="match status" value="2"/>
</dbReference>
<feature type="compositionally biased region" description="Basic and acidic residues" evidence="1">
    <location>
        <begin position="888"/>
        <end position="900"/>
    </location>
</feature>
<protein>
    <submittedName>
        <fullName evidence="2">Sel1 repeat</fullName>
    </submittedName>
</protein>
<dbReference type="RefSeq" id="WP_055040348.1">
    <property type="nucleotide sequence ID" value="NZ_CVRS01000105.1"/>
</dbReference>
<proteinExistence type="predicted"/>
<feature type="compositionally biased region" description="Basic and acidic residues" evidence="1">
    <location>
        <begin position="914"/>
        <end position="926"/>
    </location>
</feature>
<sequence>MPKLILRCNYLKNAPPSHLANYMNYISTREGVEKIDNTCGLLPATVKQKELIADILSKIEDADRMHEYYDYLQRPTRENATEFITQALENNLDIIAKKKNYIDYLANRPRVEKIGTHGLFSNEGESIVLSRVAEEVANHPGVIWTNVISLRREDAERFGYDSAAQWQALLRSRVELLCENYKIDSRNLKWYAAFHNESHHPHVHLVVYSTNPSEGYLSPKGIDTMRSTYAHDIFRQEFMSIYEKRTQQREQLKEQANKSLLFLVQQMQSGICHHEKIAEQMKVLSKRLMNTSGKKVYGYLKADVKAIVNGIVDELAKEEKVAECYKQWLESKSEILHYYKDADAEQLPLSEQKELKSIKNMVIREAVRYGEGYLYTEDEGLEDLETEREEMDADDSEVSEDMAEVLADYSDAEPETEEPDSQEFYAKWTDAYKEAREYLYGTSEMEPDEEAAYEIMKEEAEQGNAYAMADMGKMYAQGIFVEADKAKAQEWYEKSLKAMLIVEGRKENTYLEYRIGKMYQYGLGTEENLPEAAKWFGMASSKEHKYALYSLGMLYLHGKGVEQDEEKACQLFQRSHKKGNPYASFELGKLYEAGRGSERDTDLAGKCYRVAFLGFLNLEKKSRDDTLWYRIGTMYLQGVGTEADEKEAEKYLRKSADYGNTHAAYQLAKLYIRQETEKRKTNPEEIPDYEKIRQAFKWLTAASEQGNSFADYALGKLYADGELTAKDMEKAFYHLHRAADADNVYAWYKLGRLYLSDEYKNIGRAVHYLKLAANQKNEFALYRLGKLYLAGEEVAKNVELAIRYLEESAGVGNQYAQYVLGKVYMMEKEVEQDKEKAYEYFRLAAEQGNVYAVYFLEHWNDMPHPDLLLMATRLMHHLENILKDDVSGKKGDRRTGMDRKLARKIRQKKIAQGHARDDREEMVQTQ</sequence>
<feature type="region of interest" description="Disordered" evidence="1">
    <location>
        <begin position="888"/>
        <end position="926"/>
    </location>
</feature>
<dbReference type="Proteomes" id="UP000049828">
    <property type="component" value="Unassembled WGS sequence"/>
</dbReference>
<evidence type="ECO:0000256" key="1">
    <source>
        <dbReference type="SAM" id="MobiDB-lite"/>
    </source>
</evidence>
<dbReference type="PANTHER" id="PTHR11102">
    <property type="entry name" value="SEL-1-LIKE PROTEIN"/>
    <property type="match status" value="1"/>
</dbReference>
<reference evidence="3" key="1">
    <citation type="submission" date="2015-05" db="EMBL/GenBank/DDBJ databases">
        <authorList>
            <consortium name="Pathogen Informatics"/>
        </authorList>
    </citation>
    <scope>NUCLEOTIDE SEQUENCE [LARGE SCALE GENOMIC DNA]</scope>
    <source>
        <strain evidence="3">L1-83</strain>
    </source>
</reference>
<evidence type="ECO:0000313" key="2">
    <source>
        <dbReference type="EMBL" id="CRL42715.1"/>
    </source>
</evidence>
<dbReference type="EMBL" id="CVRS01000105">
    <property type="protein sequence ID" value="CRL42715.1"/>
    <property type="molecule type" value="Genomic_DNA"/>
</dbReference>
<dbReference type="InterPro" id="IPR011990">
    <property type="entry name" value="TPR-like_helical_dom_sf"/>
</dbReference>
<dbReference type="SUPFAM" id="SSF81901">
    <property type="entry name" value="HCP-like"/>
    <property type="match status" value="3"/>
</dbReference>
<dbReference type="Pfam" id="PF18555">
    <property type="entry name" value="MobL"/>
    <property type="match status" value="1"/>
</dbReference>
<name>A0A0M6WYP4_9FIRM</name>
<gene>
    <name evidence="2" type="ORF">RIL183_07751</name>
</gene>
<dbReference type="InterPro" id="IPR048102">
    <property type="entry name" value="MobP3"/>
</dbReference>
<feature type="compositionally biased region" description="Basic residues" evidence="1">
    <location>
        <begin position="901"/>
        <end position="911"/>
    </location>
</feature>
<dbReference type="AlphaFoldDB" id="A0A0M6WYP4"/>
<dbReference type="InterPro" id="IPR006597">
    <property type="entry name" value="Sel1-like"/>
</dbReference>
<organism evidence="2 3">
    <name type="scientific">Roseburia inulinivorans</name>
    <dbReference type="NCBI Taxonomy" id="360807"/>
    <lineage>
        <taxon>Bacteria</taxon>
        <taxon>Bacillati</taxon>
        <taxon>Bacillota</taxon>
        <taxon>Clostridia</taxon>
        <taxon>Lachnospirales</taxon>
        <taxon>Lachnospiraceae</taxon>
        <taxon>Roseburia</taxon>
    </lineage>
</organism>
<dbReference type="OrthoDB" id="2724739at2"/>
<dbReference type="InterPro" id="IPR041073">
    <property type="entry name" value="MobL"/>
</dbReference>
<dbReference type="PANTHER" id="PTHR11102:SF160">
    <property type="entry name" value="ERAD-ASSOCIATED E3 UBIQUITIN-PROTEIN LIGASE COMPONENT HRD3"/>
    <property type="match status" value="1"/>
</dbReference>
<dbReference type="SMART" id="SM00671">
    <property type="entry name" value="SEL1"/>
    <property type="match status" value="10"/>
</dbReference>
<dbReference type="Pfam" id="PF08238">
    <property type="entry name" value="Sel1"/>
    <property type="match status" value="11"/>
</dbReference>
<evidence type="ECO:0000313" key="3">
    <source>
        <dbReference type="Proteomes" id="UP000049828"/>
    </source>
</evidence>
<dbReference type="InterPro" id="IPR050767">
    <property type="entry name" value="Sel1_AlgK"/>
</dbReference>
<dbReference type="NCBIfam" id="NF041499">
    <property type="entry name" value="MobP3"/>
    <property type="match status" value="1"/>
</dbReference>
<accession>A0A0M6WYP4</accession>